<evidence type="ECO:0000256" key="5">
    <source>
        <dbReference type="PROSITE-ProRule" id="PRU01248"/>
    </source>
</evidence>
<dbReference type="EMBL" id="JAEMUK010000091">
    <property type="protein sequence ID" value="MBJ7545219.1"/>
    <property type="molecule type" value="Genomic_DNA"/>
</dbReference>
<dbReference type="InterPro" id="IPR002104">
    <property type="entry name" value="Integrase_catalytic"/>
</dbReference>
<sequence length="317" mass="35569">MSYEIIPPGAFPVLEHEGGPALARAEEFFFAHIENPNTRAAYQRAVKVFFLWIRKRGLEHFSQVTPVVVSQWVQEMKASDLETATIKQRLAAVKGFLDYLATGGVIPTNPAISVRGPKYSATRGKTPVLTGAQAAQLLNAIDVTTTAGLRDRALIALMTYTFARIGAVTHMTVGDLFHERNRLWVRLHEKGGKRHEMPCHHTLEEYLRDYLEKTGLDGQSARPLFPSLSRSRELTNRPLHRVEAWAMVRRRAQAAGLKTAVVNHTFRATGITSYLENGGVLERARAMANHSSTRTTQLYDRRNDRATLDDVELIRLS</sequence>
<dbReference type="GO" id="GO:0007059">
    <property type="term" value="P:chromosome segregation"/>
    <property type="evidence" value="ECO:0007669"/>
    <property type="project" value="UniProtKB-KW"/>
</dbReference>
<keyword evidence="2" id="KW-0229">DNA integration</keyword>
<evidence type="ECO:0000313" key="8">
    <source>
        <dbReference type="EMBL" id="MBJ7545219.1"/>
    </source>
</evidence>
<evidence type="ECO:0000313" key="9">
    <source>
        <dbReference type="Proteomes" id="UP000623250"/>
    </source>
</evidence>
<dbReference type="PROSITE" id="PS51900">
    <property type="entry name" value="CB"/>
    <property type="match status" value="1"/>
</dbReference>
<keyword evidence="1" id="KW-0159">Chromosome partition</keyword>
<keyword evidence="3 5" id="KW-0238">DNA-binding</keyword>
<dbReference type="InterPro" id="IPR011010">
    <property type="entry name" value="DNA_brk_join_enz"/>
</dbReference>
<dbReference type="PROSITE" id="PS51898">
    <property type="entry name" value="TYR_RECOMBINASE"/>
    <property type="match status" value="1"/>
</dbReference>
<accession>A0A8I1GHV6</accession>
<dbReference type="RefSeq" id="WP_037237406.1">
    <property type="nucleotide sequence ID" value="NZ_JAEMUK010000091.1"/>
</dbReference>
<dbReference type="InterPro" id="IPR004107">
    <property type="entry name" value="Integrase_SAM-like_N"/>
</dbReference>
<dbReference type="Gene3D" id="1.10.150.130">
    <property type="match status" value="1"/>
</dbReference>
<evidence type="ECO:0000256" key="1">
    <source>
        <dbReference type="ARBA" id="ARBA00022829"/>
    </source>
</evidence>
<keyword evidence="9" id="KW-1185">Reference proteome</keyword>
<dbReference type="Pfam" id="PF02899">
    <property type="entry name" value="Phage_int_SAM_1"/>
    <property type="match status" value="1"/>
</dbReference>
<dbReference type="Pfam" id="PF00589">
    <property type="entry name" value="Phage_integrase"/>
    <property type="match status" value="1"/>
</dbReference>
<dbReference type="SUPFAM" id="SSF56349">
    <property type="entry name" value="DNA breaking-rejoining enzymes"/>
    <property type="match status" value="1"/>
</dbReference>
<dbReference type="Gene3D" id="1.10.443.10">
    <property type="entry name" value="Intergrase catalytic core"/>
    <property type="match status" value="1"/>
</dbReference>
<reference evidence="8 9" key="1">
    <citation type="submission" date="2020-12" db="EMBL/GenBank/DDBJ databases">
        <title>Revised draft genomes of Rhodomicrobium vannielii ATCC 17100 and Rhodomicrobium udaipurense JA643.</title>
        <authorList>
            <person name="Conners E.M."/>
            <person name="Davenport E.J."/>
            <person name="Bose A."/>
        </authorList>
    </citation>
    <scope>NUCLEOTIDE SEQUENCE [LARGE SCALE GENOMIC DNA]</scope>
    <source>
        <strain evidence="8 9">JA643</strain>
    </source>
</reference>
<organism evidence="8 9">
    <name type="scientific">Rhodomicrobium udaipurense</name>
    <dbReference type="NCBI Taxonomy" id="1202716"/>
    <lineage>
        <taxon>Bacteria</taxon>
        <taxon>Pseudomonadati</taxon>
        <taxon>Pseudomonadota</taxon>
        <taxon>Alphaproteobacteria</taxon>
        <taxon>Hyphomicrobiales</taxon>
        <taxon>Hyphomicrobiaceae</taxon>
        <taxon>Rhodomicrobium</taxon>
    </lineage>
</organism>
<dbReference type="AlphaFoldDB" id="A0A8I1GHV6"/>
<dbReference type="Proteomes" id="UP000623250">
    <property type="component" value="Unassembled WGS sequence"/>
</dbReference>
<evidence type="ECO:0000256" key="3">
    <source>
        <dbReference type="ARBA" id="ARBA00023125"/>
    </source>
</evidence>
<dbReference type="GO" id="GO:0015074">
    <property type="term" value="P:DNA integration"/>
    <property type="evidence" value="ECO:0007669"/>
    <property type="project" value="UniProtKB-KW"/>
</dbReference>
<dbReference type="PANTHER" id="PTHR30349">
    <property type="entry name" value="PHAGE INTEGRASE-RELATED"/>
    <property type="match status" value="1"/>
</dbReference>
<evidence type="ECO:0000256" key="2">
    <source>
        <dbReference type="ARBA" id="ARBA00022908"/>
    </source>
</evidence>
<name>A0A8I1GHV6_9HYPH</name>
<evidence type="ECO:0000259" key="6">
    <source>
        <dbReference type="PROSITE" id="PS51898"/>
    </source>
</evidence>
<protein>
    <submittedName>
        <fullName evidence="8">Tyrosine-type recombinase/integrase</fullName>
    </submittedName>
</protein>
<keyword evidence="4" id="KW-0233">DNA recombination</keyword>
<dbReference type="InterPro" id="IPR050090">
    <property type="entry name" value="Tyrosine_recombinase_XerCD"/>
</dbReference>
<comment type="caution">
    <text evidence="8">The sequence shown here is derived from an EMBL/GenBank/DDBJ whole genome shotgun (WGS) entry which is preliminary data.</text>
</comment>
<dbReference type="GO" id="GO:0003677">
    <property type="term" value="F:DNA binding"/>
    <property type="evidence" value="ECO:0007669"/>
    <property type="project" value="UniProtKB-UniRule"/>
</dbReference>
<evidence type="ECO:0000259" key="7">
    <source>
        <dbReference type="PROSITE" id="PS51900"/>
    </source>
</evidence>
<dbReference type="InterPro" id="IPR010998">
    <property type="entry name" value="Integrase_recombinase_N"/>
</dbReference>
<gene>
    <name evidence="8" type="ORF">JDN41_16835</name>
</gene>
<feature type="domain" description="Core-binding (CB)" evidence="7">
    <location>
        <begin position="20"/>
        <end position="101"/>
    </location>
</feature>
<dbReference type="GO" id="GO:0006310">
    <property type="term" value="P:DNA recombination"/>
    <property type="evidence" value="ECO:0007669"/>
    <property type="project" value="UniProtKB-KW"/>
</dbReference>
<dbReference type="InterPro" id="IPR044068">
    <property type="entry name" value="CB"/>
</dbReference>
<proteinExistence type="predicted"/>
<dbReference type="PANTHER" id="PTHR30349:SF81">
    <property type="entry name" value="TYROSINE RECOMBINASE XERC"/>
    <property type="match status" value="1"/>
</dbReference>
<dbReference type="InterPro" id="IPR013762">
    <property type="entry name" value="Integrase-like_cat_sf"/>
</dbReference>
<evidence type="ECO:0000256" key="4">
    <source>
        <dbReference type="ARBA" id="ARBA00023172"/>
    </source>
</evidence>
<feature type="domain" description="Tyr recombinase" evidence="6">
    <location>
        <begin position="124"/>
        <end position="313"/>
    </location>
</feature>